<comment type="subcellular location">
    <subcellularLocation>
        <location evidence="1">Cell membrane</location>
        <topology evidence="1">Multi-pass membrane protein</topology>
    </subcellularLocation>
</comment>
<evidence type="ECO:0000256" key="6">
    <source>
        <dbReference type="SAM" id="MobiDB-lite"/>
    </source>
</evidence>
<gene>
    <name evidence="8" type="ORF">NVV95_06815</name>
</gene>
<evidence type="ECO:0000256" key="3">
    <source>
        <dbReference type="ARBA" id="ARBA00022692"/>
    </source>
</evidence>
<feature type="transmembrane region" description="Helical" evidence="7">
    <location>
        <begin position="162"/>
        <end position="184"/>
    </location>
</feature>
<feature type="transmembrane region" description="Helical" evidence="7">
    <location>
        <begin position="99"/>
        <end position="118"/>
    </location>
</feature>
<dbReference type="EMBL" id="JANTEZ010000002">
    <property type="protein sequence ID" value="MCS5714264.1"/>
    <property type="molecule type" value="Genomic_DNA"/>
</dbReference>
<keyword evidence="9" id="KW-1185">Reference proteome</keyword>
<evidence type="ECO:0000256" key="7">
    <source>
        <dbReference type="SAM" id="Phobius"/>
    </source>
</evidence>
<evidence type="ECO:0000256" key="2">
    <source>
        <dbReference type="ARBA" id="ARBA00022475"/>
    </source>
</evidence>
<evidence type="ECO:0000313" key="8">
    <source>
        <dbReference type="EMBL" id="MCS5714264.1"/>
    </source>
</evidence>
<evidence type="ECO:0000256" key="5">
    <source>
        <dbReference type="ARBA" id="ARBA00023136"/>
    </source>
</evidence>
<feature type="transmembrane region" description="Helical" evidence="7">
    <location>
        <begin position="190"/>
        <end position="207"/>
    </location>
</feature>
<evidence type="ECO:0000256" key="4">
    <source>
        <dbReference type="ARBA" id="ARBA00022989"/>
    </source>
</evidence>
<keyword evidence="2" id="KW-1003">Cell membrane</keyword>
<evidence type="ECO:0000256" key="1">
    <source>
        <dbReference type="ARBA" id="ARBA00004651"/>
    </source>
</evidence>
<protein>
    <submittedName>
        <fullName evidence="8">YitT family protein</fullName>
    </submittedName>
</protein>
<dbReference type="Proteomes" id="UP001165580">
    <property type="component" value="Unassembled WGS sequence"/>
</dbReference>
<accession>A0ABT2GDG5</accession>
<feature type="region of interest" description="Disordered" evidence="6">
    <location>
        <begin position="1"/>
        <end position="22"/>
    </location>
</feature>
<dbReference type="InterPro" id="IPR003740">
    <property type="entry name" value="YitT"/>
</dbReference>
<name>A0ABT2GDG5_9MICO</name>
<dbReference type="RefSeq" id="WP_259485853.1">
    <property type="nucleotide sequence ID" value="NZ_JANTEZ010000002.1"/>
</dbReference>
<keyword evidence="5 7" id="KW-0472">Membrane</keyword>
<feature type="transmembrane region" description="Helical" evidence="7">
    <location>
        <begin position="124"/>
        <end position="142"/>
    </location>
</feature>
<evidence type="ECO:0000313" key="9">
    <source>
        <dbReference type="Proteomes" id="UP001165580"/>
    </source>
</evidence>
<organism evidence="8 9">
    <name type="scientific">Herbiconiux gentiana</name>
    <dbReference type="NCBI Taxonomy" id="2970912"/>
    <lineage>
        <taxon>Bacteria</taxon>
        <taxon>Bacillati</taxon>
        <taxon>Actinomycetota</taxon>
        <taxon>Actinomycetes</taxon>
        <taxon>Micrococcales</taxon>
        <taxon>Microbacteriaceae</taxon>
        <taxon>Herbiconiux</taxon>
    </lineage>
</organism>
<dbReference type="PANTHER" id="PTHR33545">
    <property type="entry name" value="UPF0750 MEMBRANE PROTEIN YITT-RELATED"/>
    <property type="match status" value="1"/>
</dbReference>
<proteinExistence type="predicted"/>
<dbReference type="InterPro" id="IPR051461">
    <property type="entry name" value="UPF0750_membrane"/>
</dbReference>
<keyword evidence="4 7" id="KW-1133">Transmembrane helix</keyword>
<reference evidence="8" key="1">
    <citation type="submission" date="2022-08" db="EMBL/GenBank/DDBJ databases">
        <authorList>
            <person name="Deng Y."/>
            <person name="Han X.-F."/>
            <person name="Zhang Y.-Q."/>
        </authorList>
    </citation>
    <scope>NUCLEOTIDE SEQUENCE</scope>
    <source>
        <strain evidence="8">CPCC 205716</strain>
    </source>
</reference>
<keyword evidence="3 7" id="KW-0812">Transmembrane</keyword>
<feature type="transmembrane region" description="Helical" evidence="7">
    <location>
        <begin position="66"/>
        <end position="87"/>
    </location>
</feature>
<dbReference type="Pfam" id="PF02588">
    <property type="entry name" value="YitT_membrane"/>
    <property type="match status" value="1"/>
</dbReference>
<dbReference type="PANTHER" id="PTHR33545:SF5">
    <property type="entry name" value="UPF0750 MEMBRANE PROTEIN YITT"/>
    <property type="match status" value="1"/>
</dbReference>
<comment type="caution">
    <text evidence="8">The sequence shown here is derived from an EMBL/GenBank/DDBJ whole genome shotgun (WGS) entry which is preliminary data.</text>
</comment>
<sequence>MEDAASEGHPTTVAPPRRGPLAHSPVEDVLGVLTGTFTASLGIFLLKTSGAVTGGTAGLALLLSYVIPLPFGVVFCLLNVPFFGLALWMKGIDFTLRSVASVALVSTFSLLNPIAIVFEHLDPVFAVLAGNLLAGIGLLVLFRHRSSLGGFNILALIAQDRFGWRAGYVQMALDVTVIVCALAVVPPLTVLLSAGGAVLLNLVLALNHRPGRYTAA</sequence>